<dbReference type="GO" id="GO:0015031">
    <property type="term" value="P:protein transport"/>
    <property type="evidence" value="ECO:0007669"/>
    <property type="project" value="UniProtKB-KW"/>
</dbReference>
<reference evidence="11" key="1">
    <citation type="journal article" date="2021" name="PeerJ">
        <title>Extensive microbial diversity within the chicken gut microbiome revealed by metagenomics and culture.</title>
        <authorList>
            <person name="Gilroy R."/>
            <person name="Ravi A."/>
            <person name="Getino M."/>
            <person name="Pursley I."/>
            <person name="Horton D.L."/>
            <person name="Alikhan N.F."/>
            <person name="Baker D."/>
            <person name="Gharbi K."/>
            <person name="Hall N."/>
            <person name="Watson M."/>
            <person name="Adriaenssens E.M."/>
            <person name="Foster-Nyarko E."/>
            <person name="Jarju S."/>
            <person name="Secka A."/>
            <person name="Antonio M."/>
            <person name="Oren A."/>
            <person name="Chaudhuri R.R."/>
            <person name="La Ragione R."/>
            <person name="Hildebrand F."/>
            <person name="Pallen M.J."/>
        </authorList>
    </citation>
    <scope>NUCLEOTIDE SEQUENCE</scope>
    <source>
        <strain evidence="11">ChiBcolR8-3208</strain>
    </source>
</reference>
<dbReference type="Pfam" id="PF02699">
    <property type="entry name" value="YajC"/>
    <property type="match status" value="1"/>
</dbReference>
<protein>
    <submittedName>
        <fullName evidence="11">Preprotein translocase subunit YajC</fullName>
    </submittedName>
</protein>
<dbReference type="PANTHER" id="PTHR33909">
    <property type="entry name" value="SEC TRANSLOCON ACCESSORY COMPLEX SUBUNIT YAJC"/>
    <property type="match status" value="1"/>
</dbReference>
<dbReference type="PANTHER" id="PTHR33909:SF1">
    <property type="entry name" value="SEC TRANSLOCON ACCESSORY COMPLEX SUBUNIT YAJC"/>
    <property type="match status" value="1"/>
</dbReference>
<evidence type="ECO:0000256" key="2">
    <source>
        <dbReference type="ARBA" id="ARBA00006742"/>
    </source>
</evidence>
<evidence type="ECO:0000256" key="7">
    <source>
        <dbReference type="ARBA" id="ARBA00022989"/>
    </source>
</evidence>
<evidence type="ECO:0000256" key="8">
    <source>
        <dbReference type="ARBA" id="ARBA00023010"/>
    </source>
</evidence>
<evidence type="ECO:0000256" key="4">
    <source>
        <dbReference type="ARBA" id="ARBA00022475"/>
    </source>
</evidence>
<dbReference type="GO" id="GO:0005886">
    <property type="term" value="C:plasma membrane"/>
    <property type="evidence" value="ECO:0007669"/>
    <property type="project" value="UniProtKB-SubCell"/>
</dbReference>
<comment type="subcellular location">
    <subcellularLocation>
        <location evidence="1">Cell membrane</location>
        <topology evidence="1">Single-pass membrane protein</topology>
    </subcellularLocation>
</comment>
<sequence length="113" mass="12440">MNHLMALDSTASASAAGGMSMIVMLLVYGVFIVALYFIFFRPQSKKKKKEQEMRKNAQVGDEITTIGGICGRIVAVKDEVDSIVIETGSDRSKMLIKRWAIGSVDTVHEDDQT</sequence>
<evidence type="ECO:0000313" key="12">
    <source>
        <dbReference type="Proteomes" id="UP000824214"/>
    </source>
</evidence>
<keyword evidence="3" id="KW-0813">Transport</keyword>
<keyword evidence="5 10" id="KW-0812">Transmembrane</keyword>
<dbReference type="Proteomes" id="UP000824214">
    <property type="component" value="Unassembled WGS sequence"/>
</dbReference>
<dbReference type="PRINTS" id="PR01853">
    <property type="entry name" value="YAJCTRNLCASE"/>
</dbReference>
<keyword evidence="4" id="KW-1003">Cell membrane</keyword>
<evidence type="ECO:0000256" key="1">
    <source>
        <dbReference type="ARBA" id="ARBA00004162"/>
    </source>
</evidence>
<keyword evidence="9 10" id="KW-0472">Membrane</keyword>
<gene>
    <name evidence="11" type="primary">yajC</name>
    <name evidence="11" type="ORF">H9942_01315</name>
</gene>
<evidence type="ECO:0000256" key="3">
    <source>
        <dbReference type="ARBA" id="ARBA00022448"/>
    </source>
</evidence>
<feature type="transmembrane region" description="Helical" evidence="10">
    <location>
        <begin position="20"/>
        <end position="39"/>
    </location>
</feature>
<keyword evidence="6" id="KW-0653">Protein transport</keyword>
<accession>A0A9D2LX04</accession>
<dbReference type="SMART" id="SM01323">
    <property type="entry name" value="YajC"/>
    <property type="match status" value="1"/>
</dbReference>
<keyword evidence="7 10" id="KW-1133">Transmembrane helix</keyword>
<name>A0A9D2LX04_9FIRM</name>
<evidence type="ECO:0000256" key="9">
    <source>
        <dbReference type="ARBA" id="ARBA00023136"/>
    </source>
</evidence>
<dbReference type="AlphaFoldDB" id="A0A9D2LX04"/>
<evidence type="ECO:0000313" key="11">
    <source>
        <dbReference type="EMBL" id="HJB36691.1"/>
    </source>
</evidence>
<organism evidence="11 12">
    <name type="scientific">Candidatus Acutalibacter ornithocaccae</name>
    <dbReference type="NCBI Taxonomy" id="2838416"/>
    <lineage>
        <taxon>Bacteria</taxon>
        <taxon>Bacillati</taxon>
        <taxon>Bacillota</taxon>
        <taxon>Clostridia</taxon>
        <taxon>Eubacteriales</taxon>
        <taxon>Acutalibacteraceae</taxon>
        <taxon>Acutalibacter</taxon>
    </lineage>
</organism>
<comment type="similarity">
    <text evidence="2">Belongs to the YajC family.</text>
</comment>
<reference evidence="11" key="2">
    <citation type="submission" date="2021-04" db="EMBL/GenBank/DDBJ databases">
        <authorList>
            <person name="Gilroy R."/>
        </authorList>
    </citation>
    <scope>NUCLEOTIDE SEQUENCE</scope>
    <source>
        <strain evidence="11">ChiBcolR8-3208</strain>
    </source>
</reference>
<evidence type="ECO:0000256" key="5">
    <source>
        <dbReference type="ARBA" id="ARBA00022692"/>
    </source>
</evidence>
<comment type="caution">
    <text evidence="11">The sequence shown here is derived from an EMBL/GenBank/DDBJ whole genome shotgun (WGS) entry which is preliminary data.</text>
</comment>
<dbReference type="InterPro" id="IPR003849">
    <property type="entry name" value="Preprotein_translocase_YajC"/>
</dbReference>
<proteinExistence type="inferred from homology"/>
<dbReference type="NCBIfam" id="TIGR00739">
    <property type="entry name" value="yajC"/>
    <property type="match status" value="1"/>
</dbReference>
<evidence type="ECO:0000256" key="6">
    <source>
        <dbReference type="ARBA" id="ARBA00022927"/>
    </source>
</evidence>
<keyword evidence="8" id="KW-0811">Translocation</keyword>
<dbReference type="EMBL" id="DWXZ01000019">
    <property type="protein sequence ID" value="HJB36691.1"/>
    <property type="molecule type" value="Genomic_DNA"/>
</dbReference>
<evidence type="ECO:0000256" key="10">
    <source>
        <dbReference type="SAM" id="Phobius"/>
    </source>
</evidence>